<feature type="compositionally biased region" description="Low complexity" evidence="1">
    <location>
        <begin position="77"/>
        <end position="88"/>
    </location>
</feature>
<feature type="compositionally biased region" description="Polar residues" evidence="1">
    <location>
        <begin position="65"/>
        <end position="76"/>
    </location>
</feature>
<dbReference type="InterPro" id="IPR028171">
    <property type="entry name" value="Codanin-1_C"/>
</dbReference>
<reference evidence="4" key="1">
    <citation type="submission" date="2025-08" db="UniProtKB">
        <authorList>
            <consortium name="RefSeq"/>
        </authorList>
    </citation>
    <scope>IDENTIFICATION</scope>
</reference>
<protein>
    <submittedName>
        <fullName evidence="4">Codanin-1</fullName>
    </submittedName>
</protein>
<feature type="domain" description="Codanin-1 C-terminal" evidence="2">
    <location>
        <begin position="723"/>
        <end position="825"/>
    </location>
</feature>
<proteinExistence type="predicted"/>
<feature type="compositionally biased region" description="Polar residues" evidence="1">
    <location>
        <begin position="191"/>
        <end position="200"/>
    </location>
</feature>
<feature type="region of interest" description="Disordered" evidence="1">
    <location>
        <begin position="122"/>
        <end position="155"/>
    </location>
</feature>
<organism evidence="3 4">
    <name type="scientific">Galendromus occidentalis</name>
    <name type="common">western predatory mite</name>
    <dbReference type="NCBI Taxonomy" id="34638"/>
    <lineage>
        <taxon>Eukaryota</taxon>
        <taxon>Metazoa</taxon>
        <taxon>Ecdysozoa</taxon>
        <taxon>Arthropoda</taxon>
        <taxon>Chelicerata</taxon>
        <taxon>Arachnida</taxon>
        <taxon>Acari</taxon>
        <taxon>Parasitiformes</taxon>
        <taxon>Mesostigmata</taxon>
        <taxon>Gamasina</taxon>
        <taxon>Phytoseioidea</taxon>
        <taxon>Phytoseiidae</taxon>
        <taxon>Typhlodrominae</taxon>
        <taxon>Galendromus</taxon>
    </lineage>
</organism>
<dbReference type="PANTHER" id="PTHR28678:SF1">
    <property type="entry name" value="CODANIN-1"/>
    <property type="match status" value="1"/>
</dbReference>
<dbReference type="KEGG" id="goe:100900848"/>
<dbReference type="GO" id="GO:0006325">
    <property type="term" value="P:chromatin organization"/>
    <property type="evidence" value="ECO:0007669"/>
    <property type="project" value="TreeGrafter"/>
</dbReference>
<dbReference type="CTD" id="46719"/>
<dbReference type="RefSeq" id="XP_003747076.1">
    <property type="nucleotide sequence ID" value="XM_003747028.1"/>
</dbReference>
<feature type="region of interest" description="Disordered" evidence="1">
    <location>
        <begin position="177"/>
        <end position="211"/>
    </location>
</feature>
<dbReference type="PANTHER" id="PTHR28678">
    <property type="entry name" value="CODANIN-1"/>
    <property type="match status" value="1"/>
</dbReference>
<dbReference type="Proteomes" id="UP000694867">
    <property type="component" value="Unplaced"/>
</dbReference>
<name>A0AAJ6QXH8_9ACAR</name>
<dbReference type="GeneID" id="100900848"/>
<gene>
    <name evidence="4" type="primary">LOC100900848</name>
</gene>
<evidence type="ECO:0000259" key="2">
    <source>
        <dbReference type="Pfam" id="PF15296"/>
    </source>
</evidence>
<feature type="region of interest" description="Disordered" evidence="1">
    <location>
        <begin position="62"/>
        <end position="101"/>
    </location>
</feature>
<dbReference type="GO" id="GO:0005634">
    <property type="term" value="C:nucleus"/>
    <property type="evidence" value="ECO:0007669"/>
    <property type="project" value="TreeGrafter"/>
</dbReference>
<sequence>MAHSLTAQLDCGRDVAEEILCFLNRDNTSRDGEELTSAGISAAVNEFLAFLRQQSRTAFEDAPNTAASVTPSQAKIVSQTSQVPQSQPELPPEKPNAVRPKRVDLQRILPAELTCKSPERDFVVSNDDFPSLGDTTTPIKSKQSSSGPLQSTPVPTKGNLEIANAPLVLEGIFNRSLPKSGRKRGKRASLISITTQTQPNLHAPAQSDSPKKRIAPIPVKRWQQASEENFISAQVSNSPMEAMKHQREVVRSINKETNVGQAESFDIPKMSTVSSVDVLERLAQLYARCICRNLVPNLFLELSFLMQLLVIRITERNSRSDILLGSASNCGYFAVQTISHCRPLLDIMEPSTLTLMKNIPHVAAMSSSLHVILCDLCSRERNFSLLRTSFLQGVSFDATVDSSENFPNTRLFGAFRKQRDAFYDLLKEWQKVTFSHHHKELDFNSRVAAIFDLSMDPCNLLHLAKLFALQMIATCCGNPDSGDLSSTSECTLRDLRNKCPEKFSELQSRLEKPGASSAGSTQHEFTGQQAFFYKFVLAASRAQFHEHLKNVLVSHIVEEDHFDVFPEDADTSIDSQVREELYTLLYRMRLYGAFLGLLEFLPYVTSSENNPQIIESQRSARQYTPPRIDVERLLRGAIEGKRLLPTLSWISTYLSMADTAVGSLPIFKGALDLLNTTFLSCEKSRPFFILVRLLIGWIFQNLHISVNFNSSRIPLSVPPEIEAFVDAQLIHMLCPFLASLKPILAEYYCMPTIEARKIVPLTRPDSAFEPNGVISKLEDAFYFGHSASVKKTLNFVVERVPANVVKSMKPVLVKQFREEVKKEIEELTRFGEEPTPQLMDTLSVNLCPRFQLKAENVIMPACDEKAAKLLDELLKAECTKEGMLVAKKLCARQYHVRILQWIRCHISKDYIHKEVKEVSANAQENSRDDGNDFENRALQSHCASASVNYIIDSLEELLRKILVGEIPSWRACLEETKRTMQMRKEWKPAPWEAVCRMLVDLGSLSIARYVDLRIVNAVIDILCEVNYEWGHHFVDSPRNQYIIEKFCDRDPSAAKKLLSDYQNKLNALEDSVP</sequence>
<dbReference type="Pfam" id="PF15296">
    <property type="entry name" value="Codanin-1_C"/>
    <property type="match status" value="1"/>
</dbReference>
<evidence type="ECO:0000256" key="1">
    <source>
        <dbReference type="SAM" id="MobiDB-lite"/>
    </source>
</evidence>
<feature type="compositionally biased region" description="Polar residues" evidence="1">
    <location>
        <begin position="133"/>
        <end position="154"/>
    </location>
</feature>
<evidence type="ECO:0000313" key="3">
    <source>
        <dbReference type="Proteomes" id="UP000694867"/>
    </source>
</evidence>
<dbReference type="InterPro" id="IPR040031">
    <property type="entry name" value="Codanin-1"/>
</dbReference>
<evidence type="ECO:0000313" key="4">
    <source>
        <dbReference type="RefSeq" id="XP_003747076.1"/>
    </source>
</evidence>
<keyword evidence="3" id="KW-1185">Reference proteome</keyword>
<accession>A0AAJ6QXH8</accession>
<dbReference type="AlphaFoldDB" id="A0AAJ6QXH8"/>